<gene>
    <name evidence="1" type="ORF">HOLleu_25534</name>
</gene>
<keyword evidence="2" id="KW-1185">Reference proteome</keyword>
<proteinExistence type="predicted"/>
<dbReference type="EMBL" id="JAIZAY010000012">
    <property type="protein sequence ID" value="KAJ8032112.1"/>
    <property type="molecule type" value="Genomic_DNA"/>
</dbReference>
<accession>A0A9Q1H1X2</accession>
<organism evidence="1 2">
    <name type="scientific">Holothuria leucospilota</name>
    <name type="common">Black long sea cucumber</name>
    <name type="synonym">Mertensiothuria leucospilota</name>
    <dbReference type="NCBI Taxonomy" id="206669"/>
    <lineage>
        <taxon>Eukaryota</taxon>
        <taxon>Metazoa</taxon>
        <taxon>Echinodermata</taxon>
        <taxon>Eleutherozoa</taxon>
        <taxon>Echinozoa</taxon>
        <taxon>Holothuroidea</taxon>
        <taxon>Aspidochirotacea</taxon>
        <taxon>Aspidochirotida</taxon>
        <taxon>Holothuriidae</taxon>
        <taxon>Holothuria</taxon>
    </lineage>
</organism>
<evidence type="ECO:0000313" key="1">
    <source>
        <dbReference type="EMBL" id="KAJ8032112.1"/>
    </source>
</evidence>
<protein>
    <submittedName>
        <fullName evidence="1">Uncharacterized protein</fullName>
    </submittedName>
</protein>
<evidence type="ECO:0000313" key="2">
    <source>
        <dbReference type="Proteomes" id="UP001152320"/>
    </source>
</evidence>
<name>A0A9Q1H1X2_HOLLE</name>
<reference evidence="1" key="1">
    <citation type="submission" date="2021-10" db="EMBL/GenBank/DDBJ databases">
        <title>Tropical sea cucumber genome reveals ecological adaptation and Cuvierian tubules defense mechanism.</title>
        <authorList>
            <person name="Chen T."/>
        </authorList>
    </citation>
    <scope>NUCLEOTIDE SEQUENCE</scope>
    <source>
        <strain evidence="1">Nanhai2018</strain>
        <tissue evidence="1">Muscle</tissue>
    </source>
</reference>
<comment type="caution">
    <text evidence="1">The sequence shown here is derived from an EMBL/GenBank/DDBJ whole genome shotgun (WGS) entry which is preliminary data.</text>
</comment>
<dbReference type="AlphaFoldDB" id="A0A9Q1H1X2"/>
<dbReference type="Proteomes" id="UP001152320">
    <property type="component" value="Chromosome 12"/>
</dbReference>
<sequence length="101" mass="12137">MGLWFIYCMFRKTVESSCNLVRLFVRKPTRYNSNCHTHGRFKTQVTREDDTMNSLNTGQVMTPLRWYIPREETNFSPQLIGAREAVVRKYNFYFCDIYSFI</sequence>